<dbReference type="AlphaFoldDB" id="A0A0C3FYX7"/>
<feature type="compositionally biased region" description="Acidic residues" evidence="1">
    <location>
        <begin position="220"/>
        <end position="230"/>
    </location>
</feature>
<dbReference type="Proteomes" id="UP000054166">
    <property type="component" value="Unassembled WGS sequence"/>
</dbReference>
<feature type="region of interest" description="Disordered" evidence="1">
    <location>
        <begin position="140"/>
        <end position="232"/>
    </location>
</feature>
<evidence type="ECO:0000313" key="3">
    <source>
        <dbReference type="Proteomes" id="UP000054166"/>
    </source>
</evidence>
<protein>
    <recommendedName>
        <fullName evidence="4">Retrotransposon gag domain-containing protein</fullName>
    </recommendedName>
</protein>
<evidence type="ECO:0000256" key="1">
    <source>
        <dbReference type="SAM" id="MobiDB-lite"/>
    </source>
</evidence>
<proteinExistence type="predicted"/>
<evidence type="ECO:0000313" key="2">
    <source>
        <dbReference type="EMBL" id="KIM89485.1"/>
    </source>
</evidence>
<reference evidence="3" key="2">
    <citation type="submission" date="2015-01" db="EMBL/GenBank/DDBJ databases">
        <title>Evolutionary Origins and Diversification of the Mycorrhizal Mutualists.</title>
        <authorList>
            <consortium name="DOE Joint Genome Institute"/>
            <consortium name="Mycorrhizal Genomics Consortium"/>
            <person name="Kohler A."/>
            <person name="Kuo A."/>
            <person name="Nagy L.G."/>
            <person name="Floudas D."/>
            <person name="Copeland A."/>
            <person name="Barry K.W."/>
            <person name="Cichocki N."/>
            <person name="Veneault-Fourrey C."/>
            <person name="LaButti K."/>
            <person name="Lindquist E.A."/>
            <person name="Lipzen A."/>
            <person name="Lundell T."/>
            <person name="Morin E."/>
            <person name="Murat C."/>
            <person name="Riley R."/>
            <person name="Ohm R."/>
            <person name="Sun H."/>
            <person name="Tunlid A."/>
            <person name="Henrissat B."/>
            <person name="Grigoriev I.V."/>
            <person name="Hibbett D.S."/>
            <person name="Martin F."/>
        </authorList>
    </citation>
    <scope>NUCLEOTIDE SEQUENCE [LARGE SCALE GENOMIC DNA]</scope>
    <source>
        <strain evidence="3">F 1598</strain>
    </source>
</reference>
<dbReference type="HOGENOM" id="CLU_710902_0_0_1"/>
<gene>
    <name evidence="2" type="ORF">PILCRDRAFT_2694</name>
</gene>
<keyword evidence="3" id="KW-1185">Reference proteome</keyword>
<sequence length="423" mass="46877">MAYAHMFYGDYRRSKNPWDFLYDFEEHLASLPDLSESRKCEHFYLNCRSGFNAEEWYENFEQNSPSVITSWSTLRKHFCVKWLGASPTILLEIPNTKPVTTTQPGAATMISREMTITTTSTATPTPTNTTITTIYKTATPERRKRVADARHVIAPPTPISNQLDLETTTSTTTTDSNNTITAITQQDNEEPGVGSEEEERRVEKQNGMGKREAERREAEAGEQEGIEETQSEVRDTAPFPMAHTVSNTVLHEPTHFDWPAHIDPAPIVLNNHILTTRVNAFVIPIDPNPGDEAPNPVDVMLAKIVLINAIPVDPAPVLPRNPNPGDITVDPVRIAFANSVPVDPDPGDASADPAHIVLAKPAPIDPANPIHVDSVSRDIVNSPAFAVTTLALTAIFGHYSHFSHLHLGNLFIWTLKGGQFWDW</sequence>
<dbReference type="EMBL" id="KN832975">
    <property type="protein sequence ID" value="KIM89485.1"/>
    <property type="molecule type" value="Genomic_DNA"/>
</dbReference>
<dbReference type="InParanoid" id="A0A0C3FYX7"/>
<reference evidence="2 3" key="1">
    <citation type="submission" date="2014-04" db="EMBL/GenBank/DDBJ databases">
        <authorList>
            <consortium name="DOE Joint Genome Institute"/>
            <person name="Kuo A."/>
            <person name="Tarkka M."/>
            <person name="Buscot F."/>
            <person name="Kohler A."/>
            <person name="Nagy L.G."/>
            <person name="Floudas D."/>
            <person name="Copeland A."/>
            <person name="Barry K.W."/>
            <person name="Cichocki N."/>
            <person name="Veneault-Fourrey C."/>
            <person name="LaButti K."/>
            <person name="Lindquist E.A."/>
            <person name="Lipzen A."/>
            <person name="Lundell T."/>
            <person name="Morin E."/>
            <person name="Murat C."/>
            <person name="Sun H."/>
            <person name="Tunlid A."/>
            <person name="Henrissat B."/>
            <person name="Grigoriev I.V."/>
            <person name="Hibbett D.S."/>
            <person name="Martin F."/>
            <person name="Nordberg H.P."/>
            <person name="Cantor M.N."/>
            <person name="Hua S.X."/>
        </authorList>
    </citation>
    <scope>NUCLEOTIDE SEQUENCE [LARGE SCALE GENOMIC DNA]</scope>
    <source>
        <strain evidence="2 3">F 1598</strain>
    </source>
</reference>
<evidence type="ECO:0008006" key="4">
    <source>
        <dbReference type="Google" id="ProtNLM"/>
    </source>
</evidence>
<feature type="compositionally biased region" description="Low complexity" evidence="1">
    <location>
        <begin position="167"/>
        <end position="184"/>
    </location>
</feature>
<feature type="compositionally biased region" description="Basic and acidic residues" evidence="1">
    <location>
        <begin position="198"/>
        <end position="219"/>
    </location>
</feature>
<organism evidence="2 3">
    <name type="scientific">Piloderma croceum (strain F 1598)</name>
    <dbReference type="NCBI Taxonomy" id="765440"/>
    <lineage>
        <taxon>Eukaryota</taxon>
        <taxon>Fungi</taxon>
        <taxon>Dikarya</taxon>
        <taxon>Basidiomycota</taxon>
        <taxon>Agaricomycotina</taxon>
        <taxon>Agaricomycetes</taxon>
        <taxon>Agaricomycetidae</taxon>
        <taxon>Atheliales</taxon>
        <taxon>Atheliaceae</taxon>
        <taxon>Piloderma</taxon>
    </lineage>
</organism>
<accession>A0A0C3FYX7</accession>
<name>A0A0C3FYX7_PILCF</name>